<proteinExistence type="predicted"/>
<evidence type="ECO:0000313" key="1">
    <source>
        <dbReference type="EMBL" id="CAD0202382.1"/>
    </source>
</evidence>
<evidence type="ECO:0000313" key="2">
    <source>
        <dbReference type="Proteomes" id="UP001154114"/>
    </source>
</evidence>
<gene>
    <name evidence="1" type="ORF">CINC_LOCUS4045</name>
</gene>
<accession>A0A9N8Q0N4</accession>
<name>A0A9N8Q0N4_CHRIL</name>
<dbReference type="Proteomes" id="UP001154114">
    <property type="component" value="Chromosome 16"/>
</dbReference>
<protein>
    <submittedName>
        <fullName evidence="1">Uncharacterized protein</fullName>
    </submittedName>
</protein>
<dbReference type="AlphaFoldDB" id="A0A9N8Q0N4"/>
<keyword evidence="2" id="KW-1185">Reference proteome</keyword>
<reference evidence="1" key="1">
    <citation type="submission" date="2021-12" db="EMBL/GenBank/DDBJ databases">
        <authorList>
            <person name="King R."/>
        </authorList>
    </citation>
    <scope>NUCLEOTIDE SEQUENCE</scope>
</reference>
<organism evidence="1 2">
    <name type="scientific">Chrysodeixis includens</name>
    <name type="common">Soybean looper</name>
    <name type="synonym">Pseudoplusia includens</name>
    <dbReference type="NCBI Taxonomy" id="689277"/>
    <lineage>
        <taxon>Eukaryota</taxon>
        <taxon>Metazoa</taxon>
        <taxon>Ecdysozoa</taxon>
        <taxon>Arthropoda</taxon>
        <taxon>Hexapoda</taxon>
        <taxon>Insecta</taxon>
        <taxon>Pterygota</taxon>
        <taxon>Neoptera</taxon>
        <taxon>Endopterygota</taxon>
        <taxon>Lepidoptera</taxon>
        <taxon>Glossata</taxon>
        <taxon>Ditrysia</taxon>
        <taxon>Noctuoidea</taxon>
        <taxon>Noctuidae</taxon>
        <taxon>Plusiinae</taxon>
        <taxon>Chrysodeixis</taxon>
    </lineage>
</organism>
<dbReference type="EMBL" id="LR824019">
    <property type="protein sequence ID" value="CAD0202382.1"/>
    <property type="molecule type" value="Genomic_DNA"/>
</dbReference>
<sequence>MARAGVRRVGRRGGGRRTLLHDLPRKLETKFTLFAILTDNLTMFCLDKVRSYTSYILLVHLMISSDQCGDGRTVTSWLSLDASRRAATSVIKCGDKSHRLQCHSQDASARRGTTPHGAA</sequence>